<dbReference type="EMBL" id="JAIOIV010000027">
    <property type="protein sequence ID" value="MBZ0155190.1"/>
    <property type="molecule type" value="Genomic_DNA"/>
</dbReference>
<proteinExistence type="predicted"/>
<evidence type="ECO:0000313" key="1">
    <source>
        <dbReference type="EMBL" id="MBZ0155190.1"/>
    </source>
</evidence>
<sequence length="69" mass="7898">LAAPRRSLQHQRQPALIRDLKQLYFIVDGQVKGLRLNPELLHPRFNCSGCGMSRTLLLLLHIDYSVFGL</sequence>
<evidence type="ECO:0000313" key="2">
    <source>
        <dbReference type="Proteomes" id="UP000705867"/>
    </source>
</evidence>
<reference evidence="1" key="2">
    <citation type="submission" date="2021-08" db="EMBL/GenBank/DDBJ databases">
        <authorList>
            <person name="Dalcin Martins P."/>
        </authorList>
    </citation>
    <scope>NUCLEOTIDE SEQUENCE</scope>
    <source>
        <strain evidence="1">MAG_39</strain>
    </source>
</reference>
<protein>
    <submittedName>
        <fullName evidence="1">DUF2752 domain-containing protein</fullName>
    </submittedName>
</protein>
<dbReference type="Proteomes" id="UP000705867">
    <property type="component" value="Unassembled WGS sequence"/>
</dbReference>
<comment type="caution">
    <text evidence="1">The sequence shown here is derived from an EMBL/GenBank/DDBJ whole genome shotgun (WGS) entry which is preliminary data.</text>
</comment>
<gene>
    <name evidence="1" type="ORF">K8I29_03125</name>
</gene>
<organism evidence="1 2">
    <name type="scientific">Candidatus Nitrobium versatile</name>
    <dbReference type="NCBI Taxonomy" id="2884831"/>
    <lineage>
        <taxon>Bacteria</taxon>
        <taxon>Pseudomonadati</taxon>
        <taxon>Nitrospirota</taxon>
        <taxon>Nitrospiria</taxon>
        <taxon>Nitrospirales</taxon>
        <taxon>Nitrospiraceae</taxon>
        <taxon>Candidatus Nitrobium</taxon>
    </lineage>
</organism>
<name>A0A953M0H3_9BACT</name>
<feature type="non-terminal residue" evidence="1">
    <location>
        <position position="1"/>
    </location>
</feature>
<accession>A0A953M0H3</accession>
<reference evidence="1" key="1">
    <citation type="journal article" date="2021" name="bioRxiv">
        <title>Unraveling nitrogen, sulfur and carbon metabolic pathways and microbial community transcriptional responses to substrate deprivation and toxicity stresses in a bioreactor mimicking anoxic brackish coastal sediment conditions.</title>
        <authorList>
            <person name="Martins P.D."/>
            <person name="Echeveste M.J."/>
            <person name="Arshad A."/>
            <person name="Kurth J."/>
            <person name="Ouboter H."/>
            <person name="Jetten M.S.M."/>
            <person name="Welte C.U."/>
        </authorList>
    </citation>
    <scope>NUCLEOTIDE SEQUENCE</scope>
    <source>
        <strain evidence="1">MAG_39</strain>
    </source>
</reference>
<dbReference type="AlphaFoldDB" id="A0A953M0H3"/>